<organism evidence="1 2">
    <name type="scientific">Rotaria socialis</name>
    <dbReference type="NCBI Taxonomy" id="392032"/>
    <lineage>
        <taxon>Eukaryota</taxon>
        <taxon>Metazoa</taxon>
        <taxon>Spiralia</taxon>
        <taxon>Gnathifera</taxon>
        <taxon>Rotifera</taxon>
        <taxon>Eurotatoria</taxon>
        <taxon>Bdelloidea</taxon>
        <taxon>Philodinida</taxon>
        <taxon>Philodinidae</taxon>
        <taxon>Rotaria</taxon>
    </lineage>
</organism>
<dbReference type="Proteomes" id="UP000663873">
    <property type="component" value="Unassembled WGS sequence"/>
</dbReference>
<evidence type="ECO:0000313" key="1">
    <source>
        <dbReference type="EMBL" id="CAF4874164.1"/>
    </source>
</evidence>
<keyword evidence="2" id="KW-1185">Reference proteome</keyword>
<dbReference type="AlphaFoldDB" id="A0A821TJE3"/>
<feature type="non-terminal residue" evidence="1">
    <location>
        <position position="51"/>
    </location>
</feature>
<gene>
    <name evidence="1" type="ORF">UJA718_LOCUS44408</name>
</gene>
<proteinExistence type="predicted"/>
<name>A0A821TJE3_9BILA</name>
<comment type="caution">
    <text evidence="1">The sequence shown here is derived from an EMBL/GenBank/DDBJ whole genome shotgun (WGS) entry which is preliminary data.</text>
</comment>
<reference evidence="1" key="1">
    <citation type="submission" date="2021-02" db="EMBL/GenBank/DDBJ databases">
        <authorList>
            <person name="Nowell W R."/>
        </authorList>
    </citation>
    <scope>NUCLEOTIDE SEQUENCE</scope>
</reference>
<protein>
    <submittedName>
        <fullName evidence="1">Uncharacterized protein</fullName>
    </submittedName>
</protein>
<sequence length="51" mass="5990">MICDRGNRRVVQWPRCRGSTDPKVLINDIECRGLAMDNQRNLYVSDTEKHE</sequence>
<accession>A0A821TJE3</accession>
<evidence type="ECO:0000313" key="2">
    <source>
        <dbReference type="Proteomes" id="UP000663873"/>
    </source>
</evidence>
<dbReference type="EMBL" id="CAJOBP010068431">
    <property type="protein sequence ID" value="CAF4874164.1"/>
    <property type="molecule type" value="Genomic_DNA"/>
</dbReference>